<evidence type="ECO:0000313" key="2">
    <source>
        <dbReference type="EMBL" id="TLP62177.1"/>
    </source>
</evidence>
<keyword evidence="1" id="KW-0732">Signal</keyword>
<evidence type="ECO:0000313" key="3">
    <source>
        <dbReference type="Proteomes" id="UP000309033"/>
    </source>
</evidence>
<reference evidence="2" key="1">
    <citation type="submission" date="2019-05" db="EMBL/GenBank/DDBJ databases">
        <title>Isolation, diversity and antifungal activity of Actinobacteria from wheat.</title>
        <authorList>
            <person name="Yu B."/>
        </authorList>
    </citation>
    <scope>NUCLEOTIDE SEQUENCE [LARGE SCALE GENOMIC DNA]</scope>
    <source>
        <strain evidence="2">NEAU-HEGS1-5</strain>
    </source>
</reference>
<dbReference type="OrthoDB" id="4072449at2"/>
<evidence type="ECO:0008006" key="4">
    <source>
        <dbReference type="Google" id="ProtNLM"/>
    </source>
</evidence>
<proteinExistence type="predicted"/>
<gene>
    <name evidence="2" type="ORF">FED44_09415</name>
</gene>
<keyword evidence="3" id="KW-1185">Reference proteome</keyword>
<organism evidence="2 3">
    <name type="scientific">Microbispora triticiradicis</name>
    <dbReference type="NCBI Taxonomy" id="2200763"/>
    <lineage>
        <taxon>Bacteria</taxon>
        <taxon>Bacillati</taxon>
        <taxon>Actinomycetota</taxon>
        <taxon>Actinomycetes</taxon>
        <taxon>Streptosporangiales</taxon>
        <taxon>Streptosporangiaceae</taxon>
        <taxon>Microbispora</taxon>
    </lineage>
</organism>
<name>A0A5R8ZAS8_9ACTN</name>
<accession>A0A5R8ZAS8</accession>
<evidence type="ECO:0000256" key="1">
    <source>
        <dbReference type="SAM" id="SignalP"/>
    </source>
</evidence>
<feature type="signal peptide" evidence="1">
    <location>
        <begin position="1"/>
        <end position="31"/>
    </location>
</feature>
<feature type="chain" id="PRO_5024285434" description="Enoyl reductase" evidence="1">
    <location>
        <begin position="32"/>
        <end position="330"/>
    </location>
</feature>
<dbReference type="Proteomes" id="UP000309033">
    <property type="component" value="Unassembled WGS sequence"/>
</dbReference>
<comment type="caution">
    <text evidence="2">The sequence shown here is derived from an EMBL/GenBank/DDBJ whole genome shotgun (WGS) entry which is preliminary data.</text>
</comment>
<dbReference type="AlphaFoldDB" id="A0A5R8ZAS8"/>
<protein>
    <recommendedName>
        <fullName evidence="4">Enoyl reductase</fullName>
    </recommendedName>
</protein>
<sequence>MTTRPTIAVTSLLAGGMLAVLTPLATPPASADPGAGPHGEAFQHGRKAGVKLTNSKITLSGSGLRGKSDGYKMPNPCWYEPSMSAQEARDLKVREKKESVETGGDYRPDLGEFSSKLDEKGSWWGVGYNAGDPKGEACASGRDPLVWVPEGDTPAGGITFEQLAQLARAALTVPQPTIKLSPDAKSYVNLETWVWLDQANQAPRSVTATLPGVMSATVTATPDKKGMTIEPGTSPDRAEVITTGCGQTGHPYVKGGDFTCGVRYKRASIDQPRKVYTLTVTTTWNVVGNGQNLGGGAVDPFIYAPLNYAPVQVNAQRDVPVGEVQSVVQK</sequence>
<dbReference type="EMBL" id="VANP01000003">
    <property type="protein sequence ID" value="TLP62177.1"/>
    <property type="molecule type" value="Genomic_DNA"/>
</dbReference>